<dbReference type="Proteomes" id="UP000499080">
    <property type="component" value="Unassembled WGS sequence"/>
</dbReference>
<protein>
    <submittedName>
        <fullName evidence="1">Uncharacterized protein</fullName>
    </submittedName>
</protein>
<dbReference type="EMBL" id="BGPR01000156">
    <property type="protein sequence ID" value="GBM00392.1"/>
    <property type="molecule type" value="Genomic_DNA"/>
</dbReference>
<gene>
    <name evidence="1" type="ORF">AVEN_179207_1</name>
</gene>
<organism evidence="1 2">
    <name type="scientific">Araneus ventricosus</name>
    <name type="common">Orbweaver spider</name>
    <name type="synonym">Epeira ventricosa</name>
    <dbReference type="NCBI Taxonomy" id="182803"/>
    <lineage>
        <taxon>Eukaryota</taxon>
        <taxon>Metazoa</taxon>
        <taxon>Ecdysozoa</taxon>
        <taxon>Arthropoda</taxon>
        <taxon>Chelicerata</taxon>
        <taxon>Arachnida</taxon>
        <taxon>Araneae</taxon>
        <taxon>Araneomorphae</taxon>
        <taxon>Entelegynae</taxon>
        <taxon>Araneoidea</taxon>
        <taxon>Araneidae</taxon>
        <taxon>Araneus</taxon>
    </lineage>
</organism>
<dbReference type="OrthoDB" id="10378193at2759"/>
<name>A0A4Y2C7K4_ARAVE</name>
<reference evidence="1 2" key="1">
    <citation type="journal article" date="2019" name="Sci. Rep.">
        <title>Orb-weaving spider Araneus ventricosus genome elucidates the spidroin gene catalogue.</title>
        <authorList>
            <person name="Kono N."/>
            <person name="Nakamura H."/>
            <person name="Ohtoshi R."/>
            <person name="Moran D.A.P."/>
            <person name="Shinohara A."/>
            <person name="Yoshida Y."/>
            <person name="Fujiwara M."/>
            <person name="Mori M."/>
            <person name="Tomita M."/>
            <person name="Arakawa K."/>
        </authorList>
    </citation>
    <scope>NUCLEOTIDE SEQUENCE [LARGE SCALE GENOMIC DNA]</scope>
</reference>
<sequence length="97" mass="10573">MLLIFMLGQIPKLSFPGCHHLPAVGSRSSPIGPQISWTSSLGTDGGTYQPKIIQLILILTPEVCLSRIFLTVVYGGRALLGYHHQKLTGLNNQFEGQ</sequence>
<keyword evidence="2" id="KW-1185">Reference proteome</keyword>
<accession>A0A4Y2C7K4</accession>
<evidence type="ECO:0000313" key="1">
    <source>
        <dbReference type="EMBL" id="GBM00392.1"/>
    </source>
</evidence>
<comment type="caution">
    <text evidence="1">The sequence shown here is derived from an EMBL/GenBank/DDBJ whole genome shotgun (WGS) entry which is preliminary data.</text>
</comment>
<proteinExistence type="predicted"/>
<dbReference type="AlphaFoldDB" id="A0A4Y2C7K4"/>
<evidence type="ECO:0000313" key="2">
    <source>
        <dbReference type="Proteomes" id="UP000499080"/>
    </source>
</evidence>